<name>A0A559LYB6_9HELO</name>
<feature type="domain" description="DUF7924" evidence="2">
    <location>
        <begin position="13"/>
        <end position="80"/>
    </location>
</feature>
<organism evidence="3 4">
    <name type="scientific">Lachnellula willkommii</name>
    <dbReference type="NCBI Taxonomy" id="215461"/>
    <lineage>
        <taxon>Eukaryota</taxon>
        <taxon>Fungi</taxon>
        <taxon>Dikarya</taxon>
        <taxon>Ascomycota</taxon>
        <taxon>Pezizomycotina</taxon>
        <taxon>Leotiomycetes</taxon>
        <taxon>Helotiales</taxon>
        <taxon>Lachnaceae</taxon>
        <taxon>Lachnellula</taxon>
    </lineage>
</organism>
<dbReference type="PANTHER" id="PTHR42470">
    <property type="entry name" value="VAST DOMAIN-CONTAINING PROTEIN"/>
    <property type="match status" value="1"/>
</dbReference>
<comment type="caution">
    <text evidence="3">The sequence shown here is derived from an EMBL/GenBank/DDBJ whole genome shotgun (WGS) entry which is preliminary data.</text>
</comment>
<feature type="compositionally biased region" description="Basic residues" evidence="1">
    <location>
        <begin position="112"/>
        <end position="126"/>
    </location>
</feature>
<gene>
    <name evidence="3" type="ORF">LAWI1_G008995</name>
</gene>
<proteinExistence type="predicted"/>
<dbReference type="InterPro" id="IPR057684">
    <property type="entry name" value="DUF7924"/>
</dbReference>
<keyword evidence="4" id="KW-1185">Reference proteome</keyword>
<dbReference type="EMBL" id="QGML01006566">
    <property type="protein sequence ID" value="TVY85692.1"/>
    <property type="molecule type" value="Genomic_DNA"/>
</dbReference>
<feature type="non-terminal residue" evidence="3">
    <location>
        <position position="1"/>
    </location>
</feature>
<protein>
    <recommendedName>
        <fullName evidence="2">DUF7924 domain-containing protein</fullName>
    </recommendedName>
</protein>
<evidence type="ECO:0000256" key="1">
    <source>
        <dbReference type="SAM" id="MobiDB-lite"/>
    </source>
</evidence>
<feature type="region of interest" description="Disordered" evidence="1">
    <location>
        <begin position="88"/>
        <end position="146"/>
    </location>
</feature>
<dbReference type="PANTHER" id="PTHR42470:SF1">
    <property type="entry name" value="VAST DOMAIN-CONTAINING PROTEIN"/>
    <property type="match status" value="1"/>
</dbReference>
<sequence length="190" mass="21494">LRQCKNKKVRPIDSAAFSIAMNGTEARLYVSWKHDELKYYTRKVDSFLLQKPKDYVEFRKYVRNIIDWGKDKRLNQIRDSLNSLLEESRQTASQLAKSRPPPSSDDSVRSSSQKRKSSSSRGRNSKAKTVQEYPNGGANTSSSACFHEYNQDDSSVQILAADYVTAPPSASFEEYNEDESFVQIAAAGSF</sequence>
<dbReference type="Proteomes" id="UP000315522">
    <property type="component" value="Unassembled WGS sequence"/>
</dbReference>
<evidence type="ECO:0000313" key="3">
    <source>
        <dbReference type="EMBL" id="TVY85692.1"/>
    </source>
</evidence>
<evidence type="ECO:0000259" key="2">
    <source>
        <dbReference type="Pfam" id="PF25545"/>
    </source>
</evidence>
<evidence type="ECO:0000313" key="4">
    <source>
        <dbReference type="Proteomes" id="UP000315522"/>
    </source>
</evidence>
<accession>A0A559LYB6</accession>
<dbReference type="AlphaFoldDB" id="A0A559LYB6"/>
<reference evidence="3 4" key="1">
    <citation type="submission" date="2018-05" db="EMBL/GenBank/DDBJ databases">
        <title>Genome sequencing and assembly of the regulated plant pathogen Lachnellula willkommii and related sister species for the development of diagnostic species identification markers.</title>
        <authorList>
            <person name="Giroux E."/>
            <person name="Bilodeau G."/>
        </authorList>
    </citation>
    <scope>NUCLEOTIDE SEQUENCE [LARGE SCALE GENOMIC DNA]</scope>
    <source>
        <strain evidence="3 4">CBS 172.35</strain>
    </source>
</reference>
<dbReference type="Pfam" id="PF25545">
    <property type="entry name" value="DUF7924"/>
    <property type="match status" value="1"/>
</dbReference>